<dbReference type="InterPro" id="IPR012337">
    <property type="entry name" value="RNaseH-like_sf"/>
</dbReference>
<reference evidence="2" key="1">
    <citation type="submission" date="2025-08" db="UniProtKB">
        <authorList>
            <consortium name="Ensembl"/>
        </authorList>
    </citation>
    <scope>IDENTIFICATION</scope>
</reference>
<dbReference type="Gene3D" id="3.30.420.10">
    <property type="entry name" value="Ribonuclease H-like superfamily/Ribonuclease H"/>
    <property type="match status" value="1"/>
</dbReference>
<proteinExistence type="predicted"/>
<feature type="region of interest" description="Disordered" evidence="1">
    <location>
        <begin position="188"/>
        <end position="251"/>
    </location>
</feature>
<reference evidence="2" key="2">
    <citation type="submission" date="2025-09" db="UniProtKB">
        <authorList>
            <consortium name="Ensembl"/>
        </authorList>
    </citation>
    <scope>IDENTIFICATION</scope>
</reference>
<feature type="compositionally biased region" description="Basic and acidic residues" evidence="1">
    <location>
        <begin position="214"/>
        <end position="235"/>
    </location>
</feature>
<dbReference type="AlphaFoldDB" id="A0A3Q3JLE6"/>
<name>A0A3Q3JLE6_MONAL</name>
<evidence type="ECO:0000313" key="2">
    <source>
        <dbReference type="Ensembl" id="ENSMALP00000020464.1"/>
    </source>
</evidence>
<sequence>MALSQTHRNRTTIEKREAQFSSHGIPITFYGILHKTSSPHTPHSNGEAERAVQTVKRLWCKATDKHLALMDYRTTPFEAVGLSPAQLLLGRRPRNKLPAARSLLSPTAHDPQKVQQSLDKTEVMQKYYYDRRRVGKNRAALKSGEEVRMQPHPGYSKWSPAVVVKPHSAPRSYIVSCGDKYYRRNVQHRRSSTSSANQTRQWISSEPWAIPTDEPEKKSSPCPETSDHLQHELKGPVRSNLPHPTGFYITR</sequence>
<protein>
    <recommendedName>
        <fullName evidence="4">Integrase catalytic domain-containing protein</fullName>
    </recommendedName>
</protein>
<dbReference type="InterPro" id="IPR050951">
    <property type="entry name" value="Retrovirus_Pol_polyprotein"/>
</dbReference>
<dbReference type="STRING" id="43700.ENSMALP00000020464"/>
<organism evidence="2 3">
    <name type="scientific">Monopterus albus</name>
    <name type="common">Swamp eel</name>
    <dbReference type="NCBI Taxonomy" id="43700"/>
    <lineage>
        <taxon>Eukaryota</taxon>
        <taxon>Metazoa</taxon>
        <taxon>Chordata</taxon>
        <taxon>Craniata</taxon>
        <taxon>Vertebrata</taxon>
        <taxon>Euteleostomi</taxon>
        <taxon>Actinopterygii</taxon>
        <taxon>Neopterygii</taxon>
        <taxon>Teleostei</taxon>
        <taxon>Neoteleostei</taxon>
        <taxon>Acanthomorphata</taxon>
        <taxon>Anabantaria</taxon>
        <taxon>Synbranchiformes</taxon>
        <taxon>Synbranchidae</taxon>
        <taxon>Monopterus</taxon>
    </lineage>
</organism>
<dbReference type="InterPro" id="IPR036397">
    <property type="entry name" value="RNaseH_sf"/>
</dbReference>
<evidence type="ECO:0000256" key="1">
    <source>
        <dbReference type="SAM" id="MobiDB-lite"/>
    </source>
</evidence>
<feature type="compositionally biased region" description="Polar residues" evidence="1">
    <location>
        <begin position="192"/>
        <end position="204"/>
    </location>
</feature>
<dbReference type="PANTHER" id="PTHR37984:SF5">
    <property type="entry name" value="PROTEIN NYNRIN-LIKE"/>
    <property type="match status" value="1"/>
</dbReference>
<evidence type="ECO:0000313" key="3">
    <source>
        <dbReference type="Proteomes" id="UP000261600"/>
    </source>
</evidence>
<evidence type="ECO:0008006" key="4">
    <source>
        <dbReference type="Google" id="ProtNLM"/>
    </source>
</evidence>
<accession>A0A3Q3JLE6</accession>
<dbReference type="GO" id="GO:0003676">
    <property type="term" value="F:nucleic acid binding"/>
    <property type="evidence" value="ECO:0007669"/>
    <property type="project" value="InterPro"/>
</dbReference>
<dbReference type="Proteomes" id="UP000261600">
    <property type="component" value="Unplaced"/>
</dbReference>
<dbReference type="PANTHER" id="PTHR37984">
    <property type="entry name" value="PROTEIN CBG26694"/>
    <property type="match status" value="1"/>
</dbReference>
<dbReference type="Ensembl" id="ENSMALT00000020863.1">
    <property type="protein sequence ID" value="ENSMALP00000020464.1"/>
    <property type="gene ID" value="ENSMALG00000014296.1"/>
</dbReference>
<dbReference type="SUPFAM" id="SSF53098">
    <property type="entry name" value="Ribonuclease H-like"/>
    <property type="match status" value="1"/>
</dbReference>
<keyword evidence="3" id="KW-1185">Reference proteome</keyword>